<gene>
    <name evidence="2" type="ORF">S12H4_13779</name>
</gene>
<evidence type="ECO:0000313" key="2">
    <source>
        <dbReference type="EMBL" id="GAI77585.1"/>
    </source>
</evidence>
<name>X1SQH2_9ZZZZ</name>
<reference evidence="2" key="1">
    <citation type="journal article" date="2014" name="Front. Microbiol.">
        <title>High frequency of phylogenetically diverse reductive dehalogenase-homologous genes in deep subseafloor sedimentary metagenomes.</title>
        <authorList>
            <person name="Kawai M."/>
            <person name="Futagami T."/>
            <person name="Toyoda A."/>
            <person name="Takaki Y."/>
            <person name="Nishi S."/>
            <person name="Hori S."/>
            <person name="Arai W."/>
            <person name="Tsubouchi T."/>
            <person name="Morono Y."/>
            <person name="Uchiyama I."/>
            <person name="Ito T."/>
            <person name="Fujiyama A."/>
            <person name="Inagaki F."/>
            <person name="Takami H."/>
        </authorList>
    </citation>
    <scope>NUCLEOTIDE SEQUENCE</scope>
    <source>
        <strain evidence="2">Expedition CK06-06</strain>
    </source>
</reference>
<accession>X1SQH2</accession>
<feature type="non-terminal residue" evidence="2">
    <location>
        <position position="1"/>
    </location>
</feature>
<proteinExistence type="predicted"/>
<dbReference type="Pfam" id="PF13635">
    <property type="entry name" value="DUF4143"/>
    <property type="match status" value="1"/>
</dbReference>
<evidence type="ECO:0000259" key="1">
    <source>
        <dbReference type="Pfam" id="PF13635"/>
    </source>
</evidence>
<dbReference type="AlphaFoldDB" id="X1SQH2"/>
<dbReference type="PANTHER" id="PTHR33295">
    <property type="entry name" value="ATPASE"/>
    <property type="match status" value="1"/>
</dbReference>
<dbReference type="InterPro" id="IPR025420">
    <property type="entry name" value="DUF4143"/>
</dbReference>
<dbReference type="EMBL" id="BARW01006559">
    <property type="protein sequence ID" value="GAI77585.1"/>
    <property type="molecule type" value="Genomic_DNA"/>
</dbReference>
<protein>
    <recommendedName>
        <fullName evidence="1">DUF4143 domain-containing protein</fullName>
    </recommendedName>
</protein>
<sequence length="295" mass="33182">FAFSEYLKAGGKEYLAEEILSVSPRISEKRHQTLLSLYDQYLKTGGLPAVVQAYFAAEDYHRRRAEIIADYEQDFVRIFGERSINIAKACLRSVANFVGGVSKNSTVLPTVTTQINARINEIFTRLEGWHMIIRSEQTGPSPHASHQYLPKRYLFDTGILRHLRESTVPSIDILHTLSAAARTPLGGVLENQTAVDILRFSDSVSGWKKSSVGTEIDFVVKKGEECIPVECKASLSINKRHLKGLLDYLNLFSLNRGIIVSFAPRSSITITNKTVHNIPAYMLERLEDQVQKKSR</sequence>
<feature type="domain" description="DUF4143" evidence="1">
    <location>
        <begin position="72"/>
        <end position="234"/>
    </location>
</feature>
<dbReference type="PANTHER" id="PTHR33295:SF18">
    <property type="entry name" value="AAA+ ATPASE DOMAIN-CONTAINING PROTEIN"/>
    <property type="match status" value="1"/>
</dbReference>
<comment type="caution">
    <text evidence="2">The sequence shown here is derived from an EMBL/GenBank/DDBJ whole genome shotgun (WGS) entry which is preliminary data.</text>
</comment>
<organism evidence="2">
    <name type="scientific">marine sediment metagenome</name>
    <dbReference type="NCBI Taxonomy" id="412755"/>
    <lineage>
        <taxon>unclassified sequences</taxon>
        <taxon>metagenomes</taxon>
        <taxon>ecological metagenomes</taxon>
    </lineage>
</organism>